<dbReference type="Gene3D" id="3.40.50.300">
    <property type="entry name" value="P-loop containing nucleotide triphosphate hydrolases"/>
    <property type="match status" value="1"/>
</dbReference>
<dbReference type="GO" id="GO:0006281">
    <property type="term" value="P:DNA repair"/>
    <property type="evidence" value="ECO:0007669"/>
    <property type="project" value="UniProtKB-ARBA"/>
</dbReference>
<dbReference type="Gene3D" id="1.10.8.60">
    <property type="match status" value="1"/>
</dbReference>
<dbReference type="SMART" id="SM00382">
    <property type="entry name" value="AAA"/>
    <property type="match status" value="1"/>
</dbReference>
<dbReference type="GO" id="GO:0005634">
    <property type="term" value="C:nucleus"/>
    <property type="evidence" value="ECO:0007669"/>
    <property type="project" value="UniProtKB-SubCell"/>
</dbReference>
<dbReference type="Pfam" id="PF13177">
    <property type="entry name" value="DNA_pol3_delta2"/>
    <property type="match status" value="1"/>
</dbReference>
<dbReference type="FunFam" id="3.40.50.300:FF:000136">
    <property type="entry name" value="Replication factor C subunit 5"/>
    <property type="match status" value="1"/>
</dbReference>
<dbReference type="EMBL" id="HE575323">
    <property type="protein sequence ID" value="CCC93913.1"/>
    <property type="molecule type" value="Genomic_DNA"/>
</dbReference>
<protein>
    <submittedName>
        <fullName evidence="6">Uncharacterized protein TCIL3000_10_6860</fullName>
    </submittedName>
</protein>
<evidence type="ECO:0000259" key="5">
    <source>
        <dbReference type="SMART" id="SM00382"/>
    </source>
</evidence>
<evidence type="ECO:0000256" key="3">
    <source>
        <dbReference type="ARBA" id="ARBA00022705"/>
    </source>
</evidence>
<dbReference type="FunFam" id="1.10.8.60:FF:000030">
    <property type="entry name" value="replication factor C subunit 3"/>
    <property type="match status" value="1"/>
</dbReference>
<keyword evidence="4" id="KW-0539">Nucleus</keyword>
<dbReference type="VEuPathDB" id="TriTrypDB:TcIL3000_10_6860"/>
<dbReference type="PANTHER" id="PTHR11669">
    <property type="entry name" value="REPLICATION FACTOR C / DNA POLYMERASE III GAMMA-TAU SUBUNIT"/>
    <property type="match status" value="1"/>
</dbReference>
<evidence type="ECO:0000313" key="6">
    <source>
        <dbReference type="EMBL" id="CCC93913.1"/>
    </source>
</evidence>
<dbReference type="InterPro" id="IPR008921">
    <property type="entry name" value="DNA_pol3_clamp-load_cplx_C"/>
</dbReference>
<dbReference type="GO" id="GO:0005663">
    <property type="term" value="C:DNA replication factor C complex"/>
    <property type="evidence" value="ECO:0007669"/>
    <property type="project" value="TreeGrafter"/>
</dbReference>
<dbReference type="SUPFAM" id="SSF52540">
    <property type="entry name" value="P-loop containing nucleoside triphosphate hydrolases"/>
    <property type="match status" value="1"/>
</dbReference>
<sequence length="395" mass="44158">MYVFISVIVTFPCLLLYSPTSRLLSSSLPTRLSECRFIYLCLRLEVMLWVDKYRPKTLDDVELYPELTEVLKRLAESQDLPHLLLYGPSGTGKKTRAMAVLEKVYGPTVYSLRLEHKSVQVTDSKVVDIATLSSPHHIDINPSDAGNHDRVVVMQMIREIAQTVPLQPVAPKGAKYKVVVLNEVDKMGRAAQHALRRTMEKYMSTCRLILICSSTSRLIAPLRSRCLAIRVPSHSRENLEKVVKAVCEREGRAPPSQAFLASLTRQSEGNLRRAQLMLEAAAMNKADFAGSGSDIPQADWQVFLEQIASDIISEQTPRKLYEIRGKFYDMLGQCISGEVILRGILEVLLTTVSPSLRPAVISLAAKYDHNMKLGTKPILHLEAFASGVMQLLKRG</sequence>
<dbReference type="Pfam" id="PF22534">
    <property type="entry name" value="RFC_C"/>
    <property type="match status" value="1"/>
</dbReference>
<evidence type="ECO:0000256" key="2">
    <source>
        <dbReference type="ARBA" id="ARBA00005378"/>
    </source>
</evidence>
<dbReference type="InterPro" id="IPR050238">
    <property type="entry name" value="DNA_Rep/Repair_Clamp_Loader"/>
</dbReference>
<dbReference type="SUPFAM" id="SSF48019">
    <property type="entry name" value="post-AAA+ oligomerization domain-like"/>
    <property type="match status" value="1"/>
</dbReference>
<evidence type="ECO:0000256" key="4">
    <source>
        <dbReference type="ARBA" id="ARBA00023242"/>
    </source>
</evidence>
<dbReference type="Pfam" id="PF21960">
    <property type="entry name" value="RCF1-5-like_lid"/>
    <property type="match status" value="1"/>
</dbReference>
<dbReference type="PANTHER" id="PTHR11669:SF1">
    <property type="entry name" value="REPLICATION FACTOR C SUBUNIT 3"/>
    <property type="match status" value="1"/>
</dbReference>
<proteinExistence type="inferred from homology"/>
<feature type="domain" description="AAA+ ATPase" evidence="5">
    <location>
        <begin position="79"/>
        <end position="233"/>
    </location>
</feature>
<dbReference type="GO" id="GO:0003677">
    <property type="term" value="F:DNA binding"/>
    <property type="evidence" value="ECO:0007669"/>
    <property type="project" value="InterPro"/>
</dbReference>
<organism evidence="6">
    <name type="scientific">Trypanosoma congolense (strain IL3000)</name>
    <dbReference type="NCBI Taxonomy" id="1068625"/>
    <lineage>
        <taxon>Eukaryota</taxon>
        <taxon>Discoba</taxon>
        <taxon>Euglenozoa</taxon>
        <taxon>Kinetoplastea</taxon>
        <taxon>Metakinetoplastina</taxon>
        <taxon>Trypanosomatida</taxon>
        <taxon>Trypanosomatidae</taxon>
        <taxon>Trypanosoma</taxon>
        <taxon>Nannomonas</taxon>
    </lineage>
</organism>
<dbReference type="FunFam" id="1.20.272.10:FF:000002">
    <property type="entry name" value="Replication factor C subunit 3"/>
    <property type="match status" value="1"/>
</dbReference>
<dbReference type="GO" id="GO:0006271">
    <property type="term" value="P:DNA strand elongation involved in DNA replication"/>
    <property type="evidence" value="ECO:0007669"/>
    <property type="project" value="UniProtKB-ARBA"/>
</dbReference>
<comment type="subcellular location">
    <subcellularLocation>
        <location evidence="1">Nucleus</location>
    </subcellularLocation>
</comment>
<keyword evidence="3" id="KW-0235">DNA replication</keyword>
<dbReference type="GO" id="GO:0003689">
    <property type="term" value="F:DNA clamp loader activity"/>
    <property type="evidence" value="ECO:0007669"/>
    <property type="project" value="TreeGrafter"/>
</dbReference>
<gene>
    <name evidence="6" type="ORF">TCIL3000_10_6860</name>
</gene>
<name>G0UWZ6_TRYCI</name>
<accession>G0UWZ6</accession>
<evidence type="ECO:0000256" key="1">
    <source>
        <dbReference type="ARBA" id="ARBA00004123"/>
    </source>
</evidence>
<dbReference type="AlphaFoldDB" id="G0UWZ6"/>
<dbReference type="CDD" id="cd00009">
    <property type="entry name" value="AAA"/>
    <property type="match status" value="1"/>
</dbReference>
<dbReference type="InterPro" id="IPR027417">
    <property type="entry name" value="P-loop_NTPase"/>
</dbReference>
<dbReference type="Gene3D" id="1.20.272.10">
    <property type="match status" value="1"/>
</dbReference>
<dbReference type="InterPro" id="IPR003593">
    <property type="entry name" value="AAA+_ATPase"/>
</dbReference>
<reference evidence="6" key="1">
    <citation type="journal article" date="2012" name="Proc. Natl. Acad. Sci. U.S.A.">
        <title>Antigenic diversity is generated by distinct evolutionary mechanisms in African trypanosome species.</title>
        <authorList>
            <person name="Jackson A.P."/>
            <person name="Berry A."/>
            <person name="Aslett M."/>
            <person name="Allison H.C."/>
            <person name="Burton P."/>
            <person name="Vavrova-Anderson J."/>
            <person name="Brown R."/>
            <person name="Browne H."/>
            <person name="Corton N."/>
            <person name="Hauser H."/>
            <person name="Gamble J."/>
            <person name="Gilderthorp R."/>
            <person name="Marcello L."/>
            <person name="McQuillan J."/>
            <person name="Otto T.D."/>
            <person name="Quail M.A."/>
            <person name="Sanders M.J."/>
            <person name="van Tonder A."/>
            <person name="Ginger M.L."/>
            <person name="Field M.C."/>
            <person name="Barry J.D."/>
            <person name="Hertz-Fowler C."/>
            <person name="Berriman M."/>
        </authorList>
    </citation>
    <scope>NUCLEOTIDE SEQUENCE</scope>
    <source>
        <strain evidence="6">IL3000</strain>
    </source>
</reference>
<comment type="similarity">
    <text evidence="2">Belongs to the activator 1 small subunits family.</text>
</comment>